<proteinExistence type="predicted"/>
<dbReference type="AlphaFoldDB" id="A0A7W8EFR8"/>
<organism evidence="6 7">
    <name type="scientific">Nonomuraea endophytica</name>
    <dbReference type="NCBI Taxonomy" id="714136"/>
    <lineage>
        <taxon>Bacteria</taxon>
        <taxon>Bacillati</taxon>
        <taxon>Actinomycetota</taxon>
        <taxon>Actinomycetes</taxon>
        <taxon>Streptosporangiales</taxon>
        <taxon>Streptosporangiaceae</taxon>
        <taxon>Nonomuraea</taxon>
    </lineage>
</organism>
<reference evidence="6 7" key="1">
    <citation type="submission" date="2020-08" db="EMBL/GenBank/DDBJ databases">
        <title>Genomic Encyclopedia of Type Strains, Phase IV (KMG-IV): sequencing the most valuable type-strain genomes for metagenomic binning, comparative biology and taxonomic classification.</title>
        <authorList>
            <person name="Goeker M."/>
        </authorList>
    </citation>
    <scope>NUCLEOTIDE SEQUENCE [LARGE SCALE GENOMIC DNA]</scope>
    <source>
        <strain evidence="6 7">DSM 45385</strain>
    </source>
</reference>
<evidence type="ECO:0000256" key="4">
    <source>
        <dbReference type="PROSITE-ProRule" id="PRU00335"/>
    </source>
</evidence>
<dbReference type="PANTHER" id="PTHR30055">
    <property type="entry name" value="HTH-TYPE TRANSCRIPTIONAL REGULATOR RUTR"/>
    <property type="match status" value="1"/>
</dbReference>
<dbReference type="GO" id="GO:0003700">
    <property type="term" value="F:DNA-binding transcription factor activity"/>
    <property type="evidence" value="ECO:0007669"/>
    <property type="project" value="TreeGrafter"/>
</dbReference>
<dbReference type="Pfam" id="PF21597">
    <property type="entry name" value="TetR_C_43"/>
    <property type="match status" value="1"/>
</dbReference>
<dbReference type="PRINTS" id="PR00455">
    <property type="entry name" value="HTHTETR"/>
</dbReference>
<evidence type="ECO:0000256" key="3">
    <source>
        <dbReference type="ARBA" id="ARBA00023163"/>
    </source>
</evidence>
<gene>
    <name evidence="6" type="ORF">HNR40_003124</name>
</gene>
<sequence length="211" mass="22933">MPVESSRMELRADARHNRERIIKAAGELIAARGLDVPMAAIARRAGVGVATLYRRFPTREALMVELFHDRLAVCLAGVDAALEDPDPWRGFRTYIENLCAMNAVDRGLAAAFLTEFRGAVDFERERARAEQGFAELVRRAKAAGQLRAEFDRSDLSLILMATDGITAASAETAVAAARRLAGLMLRSFHTGPAAPLPPPAPLALYHLSVPD</sequence>
<dbReference type="PROSITE" id="PS50977">
    <property type="entry name" value="HTH_TETR_2"/>
    <property type="match status" value="1"/>
</dbReference>
<evidence type="ECO:0000256" key="2">
    <source>
        <dbReference type="ARBA" id="ARBA00023125"/>
    </source>
</evidence>
<dbReference type="InterPro" id="IPR009057">
    <property type="entry name" value="Homeodomain-like_sf"/>
</dbReference>
<dbReference type="Pfam" id="PF00440">
    <property type="entry name" value="TetR_N"/>
    <property type="match status" value="1"/>
</dbReference>
<feature type="domain" description="HTH tetR-type" evidence="5">
    <location>
        <begin position="15"/>
        <end position="74"/>
    </location>
</feature>
<dbReference type="PANTHER" id="PTHR30055:SF234">
    <property type="entry name" value="HTH-TYPE TRANSCRIPTIONAL REGULATOR BETI"/>
    <property type="match status" value="1"/>
</dbReference>
<dbReference type="GO" id="GO:0000976">
    <property type="term" value="F:transcription cis-regulatory region binding"/>
    <property type="evidence" value="ECO:0007669"/>
    <property type="project" value="TreeGrafter"/>
</dbReference>
<keyword evidence="7" id="KW-1185">Reference proteome</keyword>
<dbReference type="Proteomes" id="UP000568380">
    <property type="component" value="Unassembled WGS sequence"/>
</dbReference>
<keyword evidence="2 4" id="KW-0238">DNA-binding</keyword>
<evidence type="ECO:0000313" key="7">
    <source>
        <dbReference type="Proteomes" id="UP000568380"/>
    </source>
</evidence>
<keyword evidence="1" id="KW-0805">Transcription regulation</keyword>
<evidence type="ECO:0000259" key="5">
    <source>
        <dbReference type="PROSITE" id="PS50977"/>
    </source>
</evidence>
<dbReference type="SUPFAM" id="SSF48498">
    <property type="entry name" value="Tetracyclin repressor-like, C-terminal domain"/>
    <property type="match status" value="1"/>
</dbReference>
<dbReference type="EMBL" id="JACHIN010000003">
    <property type="protein sequence ID" value="MBB5077651.1"/>
    <property type="molecule type" value="Genomic_DNA"/>
</dbReference>
<dbReference type="SUPFAM" id="SSF46689">
    <property type="entry name" value="Homeodomain-like"/>
    <property type="match status" value="1"/>
</dbReference>
<comment type="caution">
    <text evidence="6">The sequence shown here is derived from an EMBL/GenBank/DDBJ whole genome shotgun (WGS) entry which is preliminary data.</text>
</comment>
<dbReference type="InterPro" id="IPR050109">
    <property type="entry name" value="HTH-type_TetR-like_transc_reg"/>
</dbReference>
<name>A0A7W8EFR8_9ACTN</name>
<evidence type="ECO:0000256" key="1">
    <source>
        <dbReference type="ARBA" id="ARBA00023015"/>
    </source>
</evidence>
<feature type="DNA-binding region" description="H-T-H motif" evidence="4">
    <location>
        <begin position="37"/>
        <end position="56"/>
    </location>
</feature>
<protein>
    <submittedName>
        <fullName evidence="6">AcrR family transcriptional regulator</fullName>
    </submittedName>
</protein>
<keyword evidence="3" id="KW-0804">Transcription</keyword>
<evidence type="ECO:0000313" key="6">
    <source>
        <dbReference type="EMBL" id="MBB5077651.1"/>
    </source>
</evidence>
<dbReference type="Gene3D" id="1.10.357.10">
    <property type="entry name" value="Tetracycline Repressor, domain 2"/>
    <property type="match status" value="1"/>
</dbReference>
<dbReference type="InterPro" id="IPR001647">
    <property type="entry name" value="HTH_TetR"/>
</dbReference>
<accession>A0A7W8EFR8</accession>
<dbReference type="RefSeq" id="WP_221340322.1">
    <property type="nucleotide sequence ID" value="NZ_JACHIN010000003.1"/>
</dbReference>
<dbReference type="InterPro" id="IPR036271">
    <property type="entry name" value="Tet_transcr_reg_TetR-rel_C_sf"/>
</dbReference>
<dbReference type="InterPro" id="IPR049445">
    <property type="entry name" value="TetR_SbtR-like_C"/>
</dbReference>